<evidence type="ECO:0000256" key="1">
    <source>
        <dbReference type="ARBA" id="ARBA00004191"/>
    </source>
</evidence>
<dbReference type="Gene3D" id="2.160.20.10">
    <property type="entry name" value="Single-stranded right-handed beta-helix, Pectin lyase-like"/>
    <property type="match status" value="1"/>
</dbReference>
<feature type="compositionally biased region" description="Polar residues" evidence="3">
    <location>
        <begin position="10"/>
        <end position="32"/>
    </location>
</feature>
<reference evidence="4 5" key="1">
    <citation type="journal article" date="2023" name="G3 (Bethesda)">
        <title>A chromosome-length genome assembly and annotation of blackberry (Rubus argutus, cv. 'Hillquist').</title>
        <authorList>
            <person name="Bruna T."/>
            <person name="Aryal R."/>
            <person name="Dudchenko O."/>
            <person name="Sargent D.J."/>
            <person name="Mead D."/>
            <person name="Buti M."/>
            <person name="Cavallini A."/>
            <person name="Hytonen T."/>
            <person name="Andres J."/>
            <person name="Pham M."/>
            <person name="Weisz D."/>
            <person name="Mascagni F."/>
            <person name="Usai G."/>
            <person name="Natali L."/>
            <person name="Bassil N."/>
            <person name="Fernandez G.E."/>
            <person name="Lomsadze A."/>
            <person name="Armour M."/>
            <person name="Olukolu B."/>
            <person name="Poorten T."/>
            <person name="Britton C."/>
            <person name="Davik J."/>
            <person name="Ashrafi H."/>
            <person name="Aiden E.L."/>
            <person name="Borodovsky M."/>
            <person name="Worthington M."/>
        </authorList>
    </citation>
    <scope>NUCLEOTIDE SEQUENCE [LARGE SCALE GENOMIC DNA]</scope>
    <source>
        <strain evidence="4">PI 553951</strain>
    </source>
</reference>
<dbReference type="SUPFAM" id="SSF51126">
    <property type="entry name" value="Pectin lyase-like"/>
    <property type="match status" value="1"/>
</dbReference>
<feature type="region of interest" description="Disordered" evidence="3">
    <location>
        <begin position="1"/>
        <end position="40"/>
    </location>
</feature>
<dbReference type="PANTHER" id="PTHR31339">
    <property type="entry name" value="PECTIN LYASE-RELATED"/>
    <property type="match status" value="1"/>
</dbReference>
<dbReference type="InterPro" id="IPR051801">
    <property type="entry name" value="GH28_Enzymes"/>
</dbReference>
<keyword evidence="5" id="KW-1185">Reference proteome</keyword>
<evidence type="ECO:0000256" key="3">
    <source>
        <dbReference type="SAM" id="MobiDB-lite"/>
    </source>
</evidence>
<organism evidence="4 5">
    <name type="scientific">Rubus argutus</name>
    <name type="common">Southern blackberry</name>
    <dbReference type="NCBI Taxonomy" id="59490"/>
    <lineage>
        <taxon>Eukaryota</taxon>
        <taxon>Viridiplantae</taxon>
        <taxon>Streptophyta</taxon>
        <taxon>Embryophyta</taxon>
        <taxon>Tracheophyta</taxon>
        <taxon>Spermatophyta</taxon>
        <taxon>Magnoliopsida</taxon>
        <taxon>eudicotyledons</taxon>
        <taxon>Gunneridae</taxon>
        <taxon>Pentapetalae</taxon>
        <taxon>rosids</taxon>
        <taxon>fabids</taxon>
        <taxon>Rosales</taxon>
        <taxon>Rosaceae</taxon>
        <taxon>Rosoideae</taxon>
        <taxon>Rosoideae incertae sedis</taxon>
        <taxon>Rubus</taxon>
    </lineage>
</organism>
<evidence type="ECO:0000313" key="4">
    <source>
        <dbReference type="EMBL" id="KAK9914322.1"/>
    </source>
</evidence>
<keyword evidence="2" id="KW-0964">Secreted</keyword>
<evidence type="ECO:0000256" key="2">
    <source>
        <dbReference type="ARBA" id="ARBA00022512"/>
    </source>
</evidence>
<dbReference type="Proteomes" id="UP001457282">
    <property type="component" value="Unassembled WGS sequence"/>
</dbReference>
<comment type="subcellular location">
    <subcellularLocation>
        <location evidence="1">Secreted</location>
        <location evidence="1">Cell wall</location>
    </subcellularLocation>
</comment>
<proteinExistence type="predicted"/>
<evidence type="ECO:0000313" key="5">
    <source>
        <dbReference type="Proteomes" id="UP001457282"/>
    </source>
</evidence>
<gene>
    <name evidence="4" type="ORF">M0R45_038108</name>
</gene>
<dbReference type="InterPro" id="IPR012334">
    <property type="entry name" value="Pectin_lyas_fold"/>
</dbReference>
<accession>A0AAW1W496</accession>
<dbReference type="PANTHER" id="PTHR31339:SF66">
    <property type="entry name" value="OS06G0106800 PROTEIN"/>
    <property type="match status" value="1"/>
</dbReference>
<dbReference type="EMBL" id="JBEDUW010000007">
    <property type="protein sequence ID" value="KAK9914322.1"/>
    <property type="molecule type" value="Genomic_DNA"/>
</dbReference>
<protein>
    <submittedName>
        <fullName evidence="4">Uncharacterized protein</fullName>
    </submittedName>
</protein>
<keyword evidence="2" id="KW-0134">Cell wall</keyword>
<dbReference type="InterPro" id="IPR011050">
    <property type="entry name" value="Pectin_lyase_fold/virulence"/>
</dbReference>
<dbReference type="AlphaFoldDB" id="A0AAW1W496"/>
<sequence>MSVESETLELRTSQPLTPNQHSDQNSCAYGNSHQDDGFDPKALPVIQNINFREVFAENVTIPAQLDGMANDPFKGICMSNVSISLSAKPAKLLWNCT</sequence>
<comment type="caution">
    <text evidence="4">The sequence shown here is derived from an EMBL/GenBank/DDBJ whole genome shotgun (WGS) entry which is preliminary data.</text>
</comment>
<name>A0AAW1W496_RUBAR</name>